<dbReference type="GO" id="GO:0005886">
    <property type="term" value="C:plasma membrane"/>
    <property type="evidence" value="ECO:0007669"/>
    <property type="project" value="UniProtKB-SubCell"/>
</dbReference>
<evidence type="ECO:0000256" key="6">
    <source>
        <dbReference type="SAM" id="Phobius"/>
    </source>
</evidence>
<feature type="transmembrane region" description="Helical" evidence="6">
    <location>
        <begin position="249"/>
        <end position="269"/>
    </location>
</feature>
<sequence length="365" mass="39244">MSKLKIRFKDFNIAENNFIISFSAVLLGLIAGAVFIAVSGTNPFSAFSYLFRGGLMNIERIGNTLATATILLFVGLSVSFAFKTGLFNIGASGQMLIGGLFATFIALNSSMPRPVLLLVLIIAAMIGGALWAALPGLLKAVFNVHEVVSTIMMNWIAYWIVYYSVQGYLKAEFIETESRSIAVEHTLRAGWLSNLFGSEYINYGIFLGILGIILVKIILDKTTLGFELKAAGYNKSGAEYAGIKVNRNIIFSMMIAGALSGLAGLTYYAGYSLNMQIGVLPSQGFDGIAVALLGAGNSIGVALSSIFFGILHVGKGFMSANTNVPPEIADTIIAVIIYFTATSLLLKKFWSKIQKNKEKTVKEAN</sequence>
<name>A0A0E2EIU9_TREDN</name>
<feature type="transmembrane region" description="Helical" evidence="6">
    <location>
        <begin position="200"/>
        <end position="219"/>
    </location>
</feature>
<feature type="transmembrane region" description="Helical" evidence="6">
    <location>
        <begin position="290"/>
        <end position="311"/>
    </location>
</feature>
<dbReference type="GO" id="GO:0022857">
    <property type="term" value="F:transmembrane transporter activity"/>
    <property type="evidence" value="ECO:0007669"/>
    <property type="project" value="InterPro"/>
</dbReference>
<dbReference type="CDD" id="cd06580">
    <property type="entry name" value="TM_PBP1_transp_TpRbsC_like"/>
    <property type="match status" value="1"/>
</dbReference>
<feature type="transmembrane region" description="Helical" evidence="6">
    <location>
        <begin position="114"/>
        <end position="134"/>
    </location>
</feature>
<keyword evidence="3 6" id="KW-0812">Transmembrane</keyword>
<gene>
    <name evidence="7" type="ORF">HMPREF9726_00669</name>
</gene>
<evidence type="ECO:0000256" key="3">
    <source>
        <dbReference type="ARBA" id="ARBA00022692"/>
    </source>
</evidence>
<evidence type="ECO:0000256" key="2">
    <source>
        <dbReference type="ARBA" id="ARBA00022475"/>
    </source>
</evidence>
<evidence type="ECO:0000256" key="5">
    <source>
        <dbReference type="ARBA" id="ARBA00023136"/>
    </source>
</evidence>
<organism evidence="7">
    <name type="scientific">Treponema denticola H-22</name>
    <dbReference type="NCBI Taxonomy" id="999432"/>
    <lineage>
        <taxon>Bacteria</taxon>
        <taxon>Pseudomonadati</taxon>
        <taxon>Spirochaetota</taxon>
        <taxon>Spirochaetia</taxon>
        <taxon>Spirochaetales</taxon>
        <taxon>Treponemataceae</taxon>
        <taxon>Treponema</taxon>
    </lineage>
</organism>
<keyword evidence="4 6" id="KW-1133">Transmembrane helix</keyword>
<dbReference type="EMBL" id="AGDV01000006">
    <property type="protein sequence ID" value="EMB34903.1"/>
    <property type="molecule type" value="Genomic_DNA"/>
</dbReference>
<feature type="transmembrane region" description="Helical" evidence="6">
    <location>
        <begin position="18"/>
        <end position="40"/>
    </location>
</feature>
<accession>A0A0E2EIU9</accession>
<feature type="transmembrane region" description="Helical" evidence="6">
    <location>
        <begin position="140"/>
        <end position="161"/>
    </location>
</feature>
<evidence type="ECO:0000313" key="7">
    <source>
        <dbReference type="EMBL" id="EMB34903.1"/>
    </source>
</evidence>
<feature type="transmembrane region" description="Helical" evidence="6">
    <location>
        <begin position="61"/>
        <end position="80"/>
    </location>
</feature>
<protein>
    <recommendedName>
        <fullName evidence="8">ABC transporter permease</fullName>
    </recommendedName>
</protein>
<dbReference type="RefSeq" id="WP_002674955.1">
    <property type="nucleotide sequence ID" value="NZ_CM001795.1"/>
</dbReference>
<comment type="subcellular location">
    <subcellularLocation>
        <location evidence="1">Cell membrane</location>
        <topology evidence="1">Multi-pass membrane protein</topology>
    </subcellularLocation>
</comment>
<comment type="caution">
    <text evidence="7">The sequence shown here is derived from an EMBL/GenBank/DDBJ whole genome shotgun (WGS) entry which is preliminary data.</text>
</comment>
<evidence type="ECO:0008006" key="8">
    <source>
        <dbReference type="Google" id="ProtNLM"/>
    </source>
</evidence>
<keyword evidence="5 6" id="KW-0472">Membrane</keyword>
<feature type="transmembrane region" description="Helical" evidence="6">
    <location>
        <begin position="86"/>
        <end position="107"/>
    </location>
</feature>
<evidence type="ECO:0000256" key="4">
    <source>
        <dbReference type="ARBA" id="ARBA00022989"/>
    </source>
</evidence>
<dbReference type="Pfam" id="PF02653">
    <property type="entry name" value="BPD_transp_2"/>
    <property type="match status" value="1"/>
</dbReference>
<dbReference type="PATRIC" id="fig|999432.5.peg.697"/>
<dbReference type="HOGENOM" id="CLU_040769_0_2_12"/>
<proteinExistence type="predicted"/>
<keyword evidence="2" id="KW-1003">Cell membrane</keyword>
<dbReference type="PANTHER" id="PTHR47089:SF1">
    <property type="entry name" value="GUANOSINE ABC TRANSPORTER PERMEASE PROTEIN NUPP"/>
    <property type="match status" value="1"/>
</dbReference>
<reference evidence="7" key="1">
    <citation type="submission" date="2012-01" db="EMBL/GenBank/DDBJ databases">
        <title>The Genome Sequence of Treponema denticola H-22.</title>
        <authorList>
            <consortium name="The Broad Institute Genome Sequencing Platform"/>
            <person name="Earl A."/>
            <person name="Ward D."/>
            <person name="Feldgarden M."/>
            <person name="Gevers D."/>
            <person name="Blanton J.M."/>
            <person name="Fenno C.J."/>
            <person name="Baranova O.V."/>
            <person name="Mathney J."/>
            <person name="Dewhirst F.E."/>
            <person name="Izard J."/>
            <person name="Young S.K."/>
            <person name="Zeng Q."/>
            <person name="Gargeya S."/>
            <person name="Fitzgerald M."/>
            <person name="Haas B."/>
            <person name="Abouelleil A."/>
            <person name="Alvarado L."/>
            <person name="Arachchi H.M."/>
            <person name="Berlin A."/>
            <person name="Chapman S.B."/>
            <person name="Gearin G."/>
            <person name="Goldberg J."/>
            <person name="Griggs A."/>
            <person name="Gujja S."/>
            <person name="Hansen M."/>
            <person name="Heiman D."/>
            <person name="Howarth C."/>
            <person name="Larimer J."/>
            <person name="Lui A."/>
            <person name="MacDonald P.J.P."/>
            <person name="McCowen C."/>
            <person name="Montmayeur A."/>
            <person name="Murphy C."/>
            <person name="Neiman D."/>
            <person name="Pearson M."/>
            <person name="Priest M."/>
            <person name="Roberts A."/>
            <person name="Saif S."/>
            <person name="Shea T."/>
            <person name="Sisk P."/>
            <person name="Stolte C."/>
            <person name="Sykes S."/>
            <person name="Wortman J."/>
            <person name="Nusbaum C."/>
            <person name="Birren B."/>
        </authorList>
    </citation>
    <scope>NUCLEOTIDE SEQUENCE [LARGE SCALE GENOMIC DNA]</scope>
    <source>
        <strain evidence="7">H-22</strain>
    </source>
</reference>
<evidence type="ECO:0000256" key="1">
    <source>
        <dbReference type="ARBA" id="ARBA00004651"/>
    </source>
</evidence>
<dbReference type="Proteomes" id="UP000011705">
    <property type="component" value="Chromosome"/>
</dbReference>
<dbReference type="AlphaFoldDB" id="A0A0E2EIU9"/>
<dbReference type="PANTHER" id="PTHR47089">
    <property type="entry name" value="ABC TRANSPORTER, PERMEASE PROTEIN"/>
    <property type="match status" value="1"/>
</dbReference>
<dbReference type="InterPro" id="IPR001851">
    <property type="entry name" value="ABC_transp_permease"/>
</dbReference>